<dbReference type="EMBL" id="CP001016">
    <property type="protein sequence ID" value="ACB96958.1"/>
    <property type="molecule type" value="Genomic_DNA"/>
</dbReference>
<evidence type="ECO:0000313" key="2">
    <source>
        <dbReference type="Proteomes" id="UP000001695"/>
    </source>
</evidence>
<gene>
    <name evidence="1" type="ordered locus">Bind_3401</name>
</gene>
<accession>B2IEL8</accession>
<reference evidence="2" key="1">
    <citation type="submission" date="2008-03" db="EMBL/GenBank/DDBJ databases">
        <title>Complete sequence of chromosome of Beijerinckia indica subsp. indica ATCC 9039.</title>
        <authorList>
            <consortium name="US DOE Joint Genome Institute"/>
            <person name="Copeland A."/>
            <person name="Lucas S."/>
            <person name="Lapidus A."/>
            <person name="Glavina del Rio T."/>
            <person name="Dalin E."/>
            <person name="Tice H."/>
            <person name="Bruce D."/>
            <person name="Goodwin L."/>
            <person name="Pitluck S."/>
            <person name="LaButti K."/>
            <person name="Schmutz J."/>
            <person name="Larimer F."/>
            <person name="Land M."/>
            <person name="Hauser L."/>
            <person name="Kyrpides N."/>
            <person name="Mikhailova N."/>
            <person name="Dunfield P.F."/>
            <person name="Dedysh S.N."/>
            <person name="Liesack W."/>
            <person name="Saw J.H."/>
            <person name="Alam M."/>
            <person name="Chen Y."/>
            <person name="Murrell J.C."/>
            <person name="Richardson P."/>
        </authorList>
    </citation>
    <scope>NUCLEOTIDE SEQUENCE [LARGE SCALE GENOMIC DNA]</scope>
    <source>
        <strain evidence="2">ATCC 9039 / DSM 1715 / NCIMB 8712</strain>
    </source>
</reference>
<reference evidence="1 2" key="2">
    <citation type="journal article" date="2010" name="J. Bacteriol.">
        <title>Complete genome sequence of Beijerinckia indica subsp. indica.</title>
        <authorList>
            <person name="Tamas I."/>
            <person name="Dedysh S.N."/>
            <person name="Liesack W."/>
            <person name="Stott M.B."/>
            <person name="Alam M."/>
            <person name="Murrell J.C."/>
            <person name="Dunfield P.F."/>
        </authorList>
    </citation>
    <scope>NUCLEOTIDE SEQUENCE [LARGE SCALE GENOMIC DNA]</scope>
    <source>
        <strain evidence="2">ATCC 9039 / DSM 1715 / NCIMB 8712</strain>
    </source>
</reference>
<dbReference type="STRING" id="395963.Bind_3401"/>
<name>B2IEL8_BEII9</name>
<keyword evidence="2" id="KW-1185">Reference proteome</keyword>
<evidence type="ECO:0000313" key="1">
    <source>
        <dbReference type="EMBL" id="ACB96958.1"/>
    </source>
</evidence>
<organism evidence="1 2">
    <name type="scientific">Beijerinckia indica subsp. indica (strain ATCC 9039 / DSM 1715 / NCIMB 8712)</name>
    <dbReference type="NCBI Taxonomy" id="395963"/>
    <lineage>
        <taxon>Bacteria</taxon>
        <taxon>Pseudomonadati</taxon>
        <taxon>Pseudomonadota</taxon>
        <taxon>Alphaproteobacteria</taxon>
        <taxon>Hyphomicrobiales</taxon>
        <taxon>Beijerinckiaceae</taxon>
        <taxon>Beijerinckia</taxon>
    </lineage>
</organism>
<dbReference type="AlphaFoldDB" id="B2IEL8"/>
<dbReference type="KEGG" id="bid:Bind_3401"/>
<protein>
    <submittedName>
        <fullName evidence="1">Uncharacterized protein</fullName>
    </submittedName>
</protein>
<proteinExistence type="predicted"/>
<dbReference type="Proteomes" id="UP000001695">
    <property type="component" value="Chromosome"/>
</dbReference>
<dbReference type="HOGENOM" id="CLU_2271895_0_0_5"/>
<sequence>MAQMGRDRKLGGDFHEVGPISGSIFFSETESHGFPMSPFCNSQVPVRPSLYKQAYNGRDNGNSLNKSANVPSQSAKNIKICYRNAMFRMDKLKEERNPVSIS</sequence>